<keyword evidence="3" id="KW-1185">Reference proteome</keyword>
<name>A0A3N1HIX1_9PSEU</name>
<comment type="caution">
    <text evidence="2">The sequence shown here is derived from an EMBL/GenBank/DDBJ whole genome shotgun (WGS) entry which is preliminary data.</text>
</comment>
<keyword evidence="1" id="KW-0732">Signal</keyword>
<dbReference type="Proteomes" id="UP000268727">
    <property type="component" value="Unassembled WGS sequence"/>
</dbReference>
<feature type="signal peptide" evidence="1">
    <location>
        <begin position="1"/>
        <end position="40"/>
    </location>
</feature>
<evidence type="ECO:0000256" key="1">
    <source>
        <dbReference type="SAM" id="SignalP"/>
    </source>
</evidence>
<feature type="chain" id="PRO_5017990269" description="Ig-like domain-containing protein" evidence="1">
    <location>
        <begin position="41"/>
        <end position="186"/>
    </location>
</feature>
<dbReference type="AlphaFoldDB" id="A0A3N1HIX1"/>
<gene>
    <name evidence="2" type="ORF">EDD40_7952</name>
</gene>
<evidence type="ECO:0008006" key="4">
    <source>
        <dbReference type="Google" id="ProtNLM"/>
    </source>
</evidence>
<evidence type="ECO:0000313" key="3">
    <source>
        <dbReference type="Proteomes" id="UP000268727"/>
    </source>
</evidence>
<proteinExistence type="predicted"/>
<protein>
    <recommendedName>
        <fullName evidence="4">Ig-like domain-containing protein</fullName>
    </recommendedName>
</protein>
<dbReference type="OrthoDB" id="3690812at2"/>
<sequence length="186" mass="19177">MDADDRPGGPRNTARVKAALSATTALIASSLLFSPSSAHAAPVDLLCTENESVSYSPGLLTTPRPVDVDVHNILSCTSPTDPAVTGGHVRATVRGLNRSCTNLAASGIGSYTITWNTGETSTIDYNRSATYVLGTLVITETGTVTAGKFTGDSTTHVVELLTLDLLACLAEPGLTTTSGVGTYVFT</sequence>
<evidence type="ECO:0000313" key="2">
    <source>
        <dbReference type="EMBL" id="ROP42450.1"/>
    </source>
</evidence>
<reference evidence="2 3" key="1">
    <citation type="submission" date="2018-11" db="EMBL/GenBank/DDBJ databases">
        <title>Sequencing the genomes of 1000 actinobacteria strains.</title>
        <authorList>
            <person name="Klenk H.-P."/>
        </authorList>
    </citation>
    <scope>NUCLEOTIDE SEQUENCE [LARGE SCALE GENOMIC DNA]</scope>
    <source>
        <strain evidence="2 3">DSM 44231</strain>
    </source>
</reference>
<organism evidence="2 3">
    <name type="scientific">Saccharothrix texasensis</name>
    <dbReference type="NCBI Taxonomy" id="103734"/>
    <lineage>
        <taxon>Bacteria</taxon>
        <taxon>Bacillati</taxon>
        <taxon>Actinomycetota</taxon>
        <taxon>Actinomycetes</taxon>
        <taxon>Pseudonocardiales</taxon>
        <taxon>Pseudonocardiaceae</taxon>
        <taxon>Saccharothrix</taxon>
    </lineage>
</organism>
<dbReference type="EMBL" id="RJKM01000001">
    <property type="protein sequence ID" value="ROP42450.1"/>
    <property type="molecule type" value="Genomic_DNA"/>
</dbReference>
<accession>A0A3N1HIX1</accession>